<comment type="caution">
    <text evidence="2">The sequence shown here is derived from an EMBL/GenBank/DDBJ whole genome shotgun (WGS) entry which is preliminary data.</text>
</comment>
<feature type="non-terminal residue" evidence="2">
    <location>
        <position position="88"/>
    </location>
</feature>
<reference evidence="2" key="1">
    <citation type="submission" date="2021-02" db="EMBL/GenBank/DDBJ databases">
        <authorList>
            <person name="Nowell W R."/>
        </authorList>
    </citation>
    <scope>NUCLEOTIDE SEQUENCE</scope>
</reference>
<feature type="compositionally biased region" description="Pro residues" evidence="1">
    <location>
        <begin position="74"/>
        <end position="88"/>
    </location>
</feature>
<evidence type="ECO:0000313" key="2">
    <source>
        <dbReference type="EMBL" id="CAF4396634.1"/>
    </source>
</evidence>
<name>A0A820NZE7_9BILA</name>
<sequence length="88" mass="9788">MSNNTIEQKLRNLQINLAQGRTQEELAQIGIYFPPPTAPTSSATPQQQQQNAFSNYIDSVHRALDSTKQQEPSLTPPPPLPPPPQQQQ</sequence>
<organism evidence="2 3">
    <name type="scientific">Adineta steineri</name>
    <dbReference type="NCBI Taxonomy" id="433720"/>
    <lineage>
        <taxon>Eukaryota</taxon>
        <taxon>Metazoa</taxon>
        <taxon>Spiralia</taxon>
        <taxon>Gnathifera</taxon>
        <taxon>Rotifera</taxon>
        <taxon>Eurotatoria</taxon>
        <taxon>Bdelloidea</taxon>
        <taxon>Adinetida</taxon>
        <taxon>Adinetidae</taxon>
        <taxon>Adineta</taxon>
    </lineage>
</organism>
<feature type="region of interest" description="Disordered" evidence="1">
    <location>
        <begin position="32"/>
        <end position="88"/>
    </location>
</feature>
<evidence type="ECO:0000313" key="3">
    <source>
        <dbReference type="Proteomes" id="UP000663868"/>
    </source>
</evidence>
<dbReference type="AlphaFoldDB" id="A0A820NZE7"/>
<protein>
    <submittedName>
        <fullName evidence="2">Uncharacterized protein</fullName>
    </submittedName>
</protein>
<accession>A0A820NZE7</accession>
<feature type="compositionally biased region" description="Low complexity" evidence="1">
    <location>
        <begin position="39"/>
        <end position="50"/>
    </location>
</feature>
<dbReference type="EMBL" id="CAJOBB010023926">
    <property type="protein sequence ID" value="CAF4396634.1"/>
    <property type="molecule type" value="Genomic_DNA"/>
</dbReference>
<gene>
    <name evidence="2" type="ORF">KXQ929_LOCUS50776</name>
</gene>
<proteinExistence type="predicted"/>
<dbReference type="Proteomes" id="UP000663868">
    <property type="component" value="Unassembled WGS sequence"/>
</dbReference>
<evidence type="ECO:0000256" key="1">
    <source>
        <dbReference type="SAM" id="MobiDB-lite"/>
    </source>
</evidence>